<comment type="caution">
    <text evidence="2">The sequence shown here is derived from an EMBL/GenBank/DDBJ whole genome shotgun (WGS) entry which is preliminary data.</text>
</comment>
<reference evidence="2" key="2">
    <citation type="submission" date="2021-02" db="EMBL/GenBank/DDBJ databases">
        <authorList>
            <person name="Kimball J.A."/>
            <person name="Haas M.W."/>
            <person name="Macchietto M."/>
            <person name="Kono T."/>
            <person name="Duquette J."/>
            <person name="Shao M."/>
        </authorList>
    </citation>
    <scope>NUCLEOTIDE SEQUENCE</scope>
    <source>
        <tissue evidence="2">Fresh leaf tissue</tissue>
    </source>
</reference>
<feature type="region of interest" description="Disordered" evidence="1">
    <location>
        <begin position="292"/>
        <end position="364"/>
    </location>
</feature>
<reference evidence="2" key="1">
    <citation type="journal article" date="2021" name="bioRxiv">
        <title>Whole Genome Assembly and Annotation of Northern Wild Rice, Zizania palustris L., Supports a Whole Genome Duplication in the Zizania Genus.</title>
        <authorList>
            <person name="Haas M."/>
            <person name="Kono T."/>
            <person name="Macchietto M."/>
            <person name="Millas R."/>
            <person name="McGilp L."/>
            <person name="Shao M."/>
            <person name="Duquette J."/>
            <person name="Hirsch C.N."/>
            <person name="Kimball J."/>
        </authorList>
    </citation>
    <scope>NUCLEOTIDE SEQUENCE</scope>
    <source>
        <tissue evidence="2">Fresh leaf tissue</tissue>
    </source>
</reference>
<protein>
    <submittedName>
        <fullName evidence="2">Uncharacterized protein</fullName>
    </submittedName>
</protein>
<evidence type="ECO:0000313" key="3">
    <source>
        <dbReference type="Proteomes" id="UP000729402"/>
    </source>
</evidence>
<dbReference type="EMBL" id="JAAALK010000289">
    <property type="protein sequence ID" value="KAG8051145.1"/>
    <property type="molecule type" value="Genomic_DNA"/>
</dbReference>
<sequence length="419" mass="46685">MEDFNEDKNDCIKKRSTLSVVEEKVFEEMISEDENPYTAGDFSKLSPETNSPLAFECGGSEFNCNMNHHDHLFAQLSLSSSSNVCMNMKEVAISIGKEVSSTIHYCPLETVSDNTAEELVMEWRLGVDDFPFVLSECADSSYDSSLSEWSSLMSSPCTSFTVNSNILSEDLDRVDIWVSSLDLDEEDSCLLQEKEQDLGFLSADFPSPSFSAMRSLQCCPSSLSPAASHRKEANDSDEPIFWPFEHTSYYSPEFDKFLSVAPRRSTMDIGFTEIRQLNPIMQRLHKNKLSSARKSIGPHNGSVGLGAKGTKSSQDKVQKVGVVPSRLSRTTNASSKQHPPSNCEKRKPSHLKISPPRKDRHPQLQSGYTVQELEASDLQNLTAKKILIEQFIGLDEFDGHEGISSDSSNNQFSLCLSPR</sequence>
<dbReference type="Proteomes" id="UP000729402">
    <property type="component" value="Unassembled WGS sequence"/>
</dbReference>
<evidence type="ECO:0000313" key="2">
    <source>
        <dbReference type="EMBL" id="KAG8051145.1"/>
    </source>
</evidence>
<dbReference type="PANTHER" id="PTHR36707:SF1">
    <property type="entry name" value="T20M3.17 PROTEIN"/>
    <property type="match status" value="1"/>
</dbReference>
<dbReference type="AlphaFoldDB" id="A0A8J5RXH3"/>
<name>A0A8J5RXH3_ZIZPA</name>
<evidence type="ECO:0000256" key="1">
    <source>
        <dbReference type="SAM" id="MobiDB-lite"/>
    </source>
</evidence>
<proteinExistence type="predicted"/>
<dbReference type="OrthoDB" id="773993at2759"/>
<organism evidence="2 3">
    <name type="scientific">Zizania palustris</name>
    <name type="common">Northern wild rice</name>
    <dbReference type="NCBI Taxonomy" id="103762"/>
    <lineage>
        <taxon>Eukaryota</taxon>
        <taxon>Viridiplantae</taxon>
        <taxon>Streptophyta</taxon>
        <taxon>Embryophyta</taxon>
        <taxon>Tracheophyta</taxon>
        <taxon>Spermatophyta</taxon>
        <taxon>Magnoliopsida</taxon>
        <taxon>Liliopsida</taxon>
        <taxon>Poales</taxon>
        <taxon>Poaceae</taxon>
        <taxon>BOP clade</taxon>
        <taxon>Oryzoideae</taxon>
        <taxon>Oryzeae</taxon>
        <taxon>Zizaniinae</taxon>
        <taxon>Zizania</taxon>
    </lineage>
</organism>
<accession>A0A8J5RXH3</accession>
<dbReference type="PANTHER" id="PTHR36707">
    <property type="entry name" value="T20M3.17 PROTEIN"/>
    <property type="match status" value="1"/>
</dbReference>
<feature type="compositionally biased region" description="Polar residues" evidence="1">
    <location>
        <begin position="327"/>
        <end position="340"/>
    </location>
</feature>
<keyword evidence="3" id="KW-1185">Reference proteome</keyword>
<gene>
    <name evidence="2" type="ORF">GUJ93_ZPchr0009g979</name>
</gene>